<feature type="non-terminal residue" evidence="1">
    <location>
        <position position="1"/>
    </location>
</feature>
<dbReference type="InterPro" id="IPR051870">
    <property type="entry name" value="Elongin-A_domain"/>
</dbReference>
<name>R7UKK0_CAPTE</name>
<dbReference type="OrthoDB" id="21513at2759"/>
<dbReference type="GO" id="GO:0070449">
    <property type="term" value="C:elongin complex"/>
    <property type="evidence" value="ECO:0007669"/>
    <property type="project" value="InterPro"/>
</dbReference>
<keyword evidence="3" id="KW-1185">Reference proteome</keyword>
<dbReference type="InterPro" id="IPR010684">
    <property type="entry name" value="RNA_pol_II_trans_fac_SIII_A"/>
</dbReference>
<sequence>ALGREGGVPFEIVKPVLQSVSPKKLYTLEKTNPLIIDKTDELWMRHCGKDFRGATPQEFESWRELYWKKHDERENRLKSLTAAISKGVNRQKDGESPVIIDI</sequence>
<gene>
    <name evidence="1" type="ORF">CAPTEDRAFT_104664</name>
</gene>
<dbReference type="GO" id="GO:0006368">
    <property type="term" value="P:transcription elongation by RNA polymerase II"/>
    <property type="evidence" value="ECO:0007669"/>
    <property type="project" value="InterPro"/>
</dbReference>
<protein>
    <recommendedName>
        <fullName evidence="4">Elongin-A</fullName>
    </recommendedName>
</protein>
<dbReference type="Pfam" id="PF06881">
    <property type="entry name" value="Elongin_A"/>
    <property type="match status" value="1"/>
</dbReference>
<accession>R7UKK0</accession>
<evidence type="ECO:0000313" key="1">
    <source>
        <dbReference type="EMBL" id="ELU06755.1"/>
    </source>
</evidence>
<proteinExistence type="predicted"/>
<reference evidence="3" key="1">
    <citation type="submission" date="2012-12" db="EMBL/GenBank/DDBJ databases">
        <authorList>
            <person name="Hellsten U."/>
            <person name="Grimwood J."/>
            <person name="Chapman J.A."/>
            <person name="Shapiro H."/>
            <person name="Aerts A."/>
            <person name="Otillar R.P."/>
            <person name="Terry A.Y."/>
            <person name="Boore J.L."/>
            <person name="Simakov O."/>
            <person name="Marletaz F."/>
            <person name="Cho S.-J."/>
            <person name="Edsinger-Gonzales E."/>
            <person name="Havlak P."/>
            <person name="Kuo D.-H."/>
            <person name="Larsson T."/>
            <person name="Lv J."/>
            <person name="Arendt D."/>
            <person name="Savage R."/>
            <person name="Osoegawa K."/>
            <person name="de Jong P."/>
            <person name="Lindberg D.R."/>
            <person name="Seaver E.C."/>
            <person name="Weisblat D.A."/>
            <person name="Putnam N.H."/>
            <person name="Grigoriev I.V."/>
            <person name="Rokhsar D.S."/>
        </authorList>
    </citation>
    <scope>NUCLEOTIDE SEQUENCE</scope>
    <source>
        <strain evidence="3">I ESC-2004</strain>
    </source>
</reference>
<dbReference type="Gene3D" id="6.10.250.3180">
    <property type="match status" value="1"/>
</dbReference>
<evidence type="ECO:0000313" key="2">
    <source>
        <dbReference type="EnsemblMetazoa" id="CapteP104664"/>
    </source>
</evidence>
<dbReference type="PANTHER" id="PTHR15141:SF76">
    <property type="entry name" value="TRANSCRIPTION ELONGATION FACTOR B POLYPEPTIDE 3"/>
    <property type="match status" value="1"/>
</dbReference>
<dbReference type="AlphaFoldDB" id="R7UKK0"/>
<evidence type="ECO:0008006" key="4">
    <source>
        <dbReference type="Google" id="ProtNLM"/>
    </source>
</evidence>
<dbReference type="STRING" id="283909.R7UKK0"/>
<dbReference type="PANTHER" id="PTHR15141">
    <property type="entry name" value="TRANSCRIPTION ELONGATION FACTOR B POLYPEPTIDE 3"/>
    <property type="match status" value="1"/>
</dbReference>
<dbReference type="EnsemblMetazoa" id="CapteT104664">
    <property type="protein sequence ID" value="CapteP104664"/>
    <property type="gene ID" value="CapteG104664"/>
</dbReference>
<dbReference type="HOGENOM" id="CLU_2284395_0_0_1"/>
<reference evidence="1 3" key="2">
    <citation type="journal article" date="2013" name="Nature">
        <title>Insights into bilaterian evolution from three spiralian genomes.</title>
        <authorList>
            <person name="Simakov O."/>
            <person name="Marletaz F."/>
            <person name="Cho S.J."/>
            <person name="Edsinger-Gonzales E."/>
            <person name="Havlak P."/>
            <person name="Hellsten U."/>
            <person name="Kuo D.H."/>
            <person name="Larsson T."/>
            <person name="Lv J."/>
            <person name="Arendt D."/>
            <person name="Savage R."/>
            <person name="Osoegawa K."/>
            <person name="de Jong P."/>
            <person name="Grimwood J."/>
            <person name="Chapman J.A."/>
            <person name="Shapiro H."/>
            <person name="Aerts A."/>
            <person name="Otillar R.P."/>
            <person name="Terry A.Y."/>
            <person name="Boore J.L."/>
            <person name="Grigoriev I.V."/>
            <person name="Lindberg D.R."/>
            <person name="Seaver E.C."/>
            <person name="Weisblat D.A."/>
            <person name="Putnam N.H."/>
            <person name="Rokhsar D.S."/>
        </authorList>
    </citation>
    <scope>NUCLEOTIDE SEQUENCE</scope>
    <source>
        <strain evidence="1 3">I ESC-2004</strain>
    </source>
</reference>
<evidence type="ECO:0000313" key="3">
    <source>
        <dbReference type="Proteomes" id="UP000014760"/>
    </source>
</evidence>
<dbReference type="Proteomes" id="UP000014760">
    <property type="component" value="Unassembled WGS sequence"/>
</dbReference>
<reference evidence="2" key="3">
    <citation type="submission" date="2015-06" db="UniProtKB">
        <authorList>
            <consortium name="EnsemblMetazoa"/>
        </authorList>
    </citation>
    <scope>IDENTIFICATION</scope>
</reference>
<organism evidence="1">
    <name type="scientific">Capitella teleta</name>
    <name type="common">Polychaete worm</name>
    <dbReference type="NCBI Taxonomy" id="283909"/>
    <lineage>
        <taxon>Eukaryota</taxon>
        <taxon>Metazoa</taxon>
        <taxon>Spiralia</taxon>
        <taxon>Lophotrochozoa</taxon>
        <taxon>Annelida</taxon>
        <taxon>Polychaeta</taxon>
        <taxon>Sedentaria</taxon>
        <taxon>Scolecida</taxon>
        <taxon>Capitellidae</taxon>
        <taxon>Capitella</taxon>
    </lineage>
</organism>
<dbReference type="EMBL" id="AMQN01007319">
    <property type="status" value="NOT_ANNOTATED_CDS"/>
    <property type="molecule type" value="Genomic_DNA"/>
</dbReference>
<dbReference type="EMBL" id="KB300427">
    <property type="protein sequence ID" value="ELU06755.1"/>
    <property type="molecule type" value="Genomic_DNA"/>
</dbReference>